<dbReference type="KEGG" id="ocg:OCA5_c02260"/>
<evidence type="ECO:0000313" key="4">
    <source>
        <dbReference type="Proteomes" id="UP000007730"/>
    </source>
</evidence>
<organism evidence="3 4">
    <name type="scientific">Afipia carboxidovorans (strain ATCC 49405 / DSM 1227 / KCTC 32145 / OM5)</name>
    <name type="common">Oligotropha carboxidovorans</name>
    <dbReference type="NCBI Taxonomy" id="504832"/>
    <lineage>
        <taxon>Bacteria</taxon>
        <taxon>Pseudomonadati</taxon>
        <taxon>Pseudomonadota</taxon>
        <taxon>Alphaproteobacteria</taxon>
        <taxon>Hyphomicrobiales</taxon>
        <taxon>Nitrobacteraceae</taxon>
        <taxon>Afipia</taxon>
    </lineage>
</organism>
<proteinExistence type="predicted"/>
<dbReference type="HOGENOM" id="CLU_070327_1_0_5"/>
<dbReference type="STRING" id="504832.OCA5_c02260"/>
<dbReference type="OrthoDB" id="9813524at2"/>
<dbReference type="Pfam" id="PF01569">
    <property type="entry name" value="PAP2"/>
    <property type="match status" value="1"/>
</dbReference>
<feature type="domain" description="Phosphatidic acid phosphatase type 2/haloperoxidase" evidence="2">
    <location>
        <begin position="90"/>
        <end position="213"/>
    </location>
</feature>
<dbReference type="eggNOG" id="COG0671">
    <property type="taxonomic scope" value="Bacteria"/>
</dbReference>
<feature type="transmembrane region" description="Helical" evidence="1">
    <location>
        <begin position="59"/>
        <end position="77"/>
    </location>
</feature>
<name>F8BSS8_AFIC5</name>
<keyword evidence="4" id="KW-1185">Reference proteome</keyword>
<accession>F8BSS8</accession>
<evidence type="ECO:0000256" key="1">
    <source>
        <dbReference type="SAM" id="Phobius"/>
    </source>
</evidence>
<feature type="transmembrane region" description="Helical" evidence="1">
    <location>
        <begin position="198"/>
        <end position="216"/>
    </location>
</feature>
<keyword evidence="1" id="KW-0472">Membrane</keyword>
<keyword evidence="1" id="KW-1133">Transmembrane helix</keyword>
<dbReference type="SUPFAM" id="SSF48317">
    <property type="entry name" value="Acid phosphatase/Vanadium-dependent haloperoxidase"/>
    <property type="match status" value="1"/>
</dbReference>
<feature type="transmembrane region" description="Helical" evidence="1">
    <location>
        <begin position="89"/>
        <end position="109"/>
    </location>
</feature>
<keyword evidence="1 3" id="KW-0812">Transmembrane</keyword>
<reference evidence="3 4" key="1">
    <citation type="journal article" date="2011" name="J. Bacteriol.">
        <title>Complete genome sequences of the chemolithoautotrophic Oligotropha carboxidovorans strains OM4 and OM5.</title>
        <authorList>
            <person name="Volland S."/>
            <person name="Rachinger M."/>
            <person name="Strittmatter A."/>
            <person name="Daniel R."/>
            <person name="Gottschalk G."/>
            <person name="Meyer O."/>
        </authorList>
    </citation>
    <scope>NUCLEOTIDE SEQUENCE [LARGE SCALE GENOMIC DNA]</scope>
    <source>
        <strain evidence="4">ATCC 49405 / DSM 1227 / KCTC 32145 / OM5</strain>
    </source>
</reference>
<dbReference type="InterPro" id="IPR036938">
    <property type="entry name" value="PAP2/HPO_sf"/>
</dbReference>
<dbReference type="PATRIC" id="fig|504832.7.peg.238"/>
<dbReference type="EMBL" id="CP002826">
    <property type="protein sequence ID" value="AEI04955.1"/>
    <property type="molecule type" value="Genomic_DNA"/>
</dbReference>
<dbReference type="InterPro" id="IPR000326">
    <property type="entry name" value="PAP2/HPO"/>
</dbReference>
<dbReference type="CDD" id="cd03396">
    <property type="entry name" value="PAP2_like_6"/>
    <property type="match status" value="1"/>
</dbReference>
<dbReference type="SMART" id="SM00014">
    <property type="entry name" value="acidPPc"/>
    <property type="match status" value="1"/>
</dbReference>
<evidence type="ECO:0000259" key="2">
    <source>
        <dbReference type="SMART" id="SM00014"/>
    </source>
</evidence>
<dbReference type="Proteomes" id="UP000007730">
    <property type="component" value="Chromosome"/>
</dbReference>
<protein>
    <submittedName>
        <fullName evidence="3">Putative transmembrane protein</fullName>
    </submittedName>
</protein>
<dbReference type="AlphaFoldDB" id="F8BSS8"/>
<dbReference type="RefSeq" id="WP_013912740.1">
    <property type="nucleotide sequence ID" value="NC_011386.1"/>
</dbReference>
<gene>
    <name evidence="3" type="ordered locus">OCA5_c02260</name>
</gene>
<evidence type="ECO:0000313" key="3">
    <source>
        <dbReference type="EMBL" id="AEI04955.1"/>
    </source>
</evidence>
<sequence>MNRTGLLIALGLTLVFVGAFVVCPDLDMRIAAYFYDAGTRHFPMSEVTWATIARRGAMWVAWAFVLPSIIAVVVKLFRPINPLMIRGRTALFLLSTILLSAVFLSNVAFKSHWGRPRPVHVVEFNGKDQFVPWWDWRGTCPKNCSFFSGEGATAFWTYAPAALAPPQWRPLAYVGATAFGLATGGLRMAFGGHFASDVIVSGLVSFLVVWLVYALIYRWPRTKLTDEDVDAWLTRLAWPGYRWRQKKLWGLEVGPSPHIRPGEKTGSQTSSS</sequence>
<dbReference type="Gene3D" id="1.20.144.10">
    <property type="entry name" value="Phosphatidic acid phosphatase type 2/haloperoxidase"/>
    <property type="match status" value="1"/>
</dbReference>